<comment type="similarity">
    <text evidence="2">Belongs to the peptidase S1 family. CLIP subfamily.</text>
</comment>
<dbReference type="InterPro" id="IPR051487">
    <property type="entry name" value="Ser/Thr_Proteases_Immune/Dev"/>
</dbReference>
<keyword evidence="1" id="KW-1015">Disulfide bond</keyword>
<dbReference type="AlphaFoldDB" id="A0A7R8XBK3"/>
<evidence type="ECO:0000256" key="1">
    <source>
        <dbReference type="ARBA" id="ARBA00023157"/>
    </source>
</evidence>
<dbReference type="SMART" id="SM00020">
    <property type="entry name" value="Tryp_SPc"/>
    <property type="match status" value="1"/>
</dbReference>
<organism evidence="4">
    <name type="scientific">Darwinula stevensoni</name>
    <dbReference type="NCBI Taxonomy" id="69355"/>
    <lineage>
        <taxon>Eukaryota</taxon>
        <taxon>Metazoa</taxon>
        <taxon>Ecdysozoa</taxon>
        <taxon>Arthropoda</taxon>
        <taxon>Crustacea</taxon>
        <taxon>Oligostraca</taxon>
        <taxon>Ostracoda</taxon>
        <taxon>Podocopa</taxon>
        <taxon>Podocopida</taxon>
        <taxon>Darwinulocopina</taxon>
        <taxon>Darwinuloidea</taxon>
        <taxon>Darwinulidae</taxon>
        <taxon>Darwinula</taxon>
    </lineage>
</organism>
<evidence type="ECO:0000259" key="3">
    <source>
        <dbReference type="PROSITE" id="PS50240"/>
    </source>
</evidence>
<dbReference type="SUPFAM" id="SSF50494">
    <property type="entry name" value="Trypsin-like serine proteases"/>
    <property type="match status" value="1"/>
</dbReference>
<keyword evidence="5" id="KW-1185">Reference proteome</keyword>
<dbReference type="Proteomes" id="UP000677054">
    <property type="component" value="Unassembled WGS sequence"/>
</dbReference>
<sequence length="140" mass="15357">MAAGTVALLSVSKIILHGDFNLFNYDSDIALLKLTEPVQLTNRVQLICLPSHQFQLSDANLKNGNLGWVAGWGSNANNSVSDELTEINIPVVLNRKCHLETTDFTGDNRTSITLTTNVFCAGHDRNTSIQGMPIKKLYIV</sequence>
<reference evidence="4" key="1">
    <citation type="submission" date="2020-11" db="EMBL/GenBank/DDBJ databases">
        <authorList>
            <person name="Tran Van P."/>
        </authorList>
    </citation>
    <scope>NUCLEOTIDE SEQUENCE</scope>
</reference>
<dbReference type="GO" id="GO:0004252">
    <property type="term" value="F:serine-type endopeptidase activity"/>
    <property type="evidence" value="ECO:0007669"/>
    <property type="project" value="InterPro"/>
</dbReference>
<dbReference type="InterPro" id="IPR009003">
    <property type="entry name" value="Peptidase_S1_PA"/>
</dbReference>
<dbReference type="Gene3D" id="2.40.10.10">
    <property type="entry name" value="Trypsin-like serine proteases"/>
    <property type="match status" value="2"/>
</dbReference>
<dbReference type="InterPro" id="IPR001254">
    <property type="entry name" value="Trypsin_dom"/>
</dbReference>
<dbReference type="EMBL" id="CAJPEV010000400">
    <property type="protein sequence ID" value="CAG0884899.1"/>
    <property type="molecule type" value="Genomic_DNA"/>
</dbReference>
<gene>
    <name evidence="4" type="ORF">DSTB1V02_LOCUS3214</name>
</gene>
<evidence type="ECO:0000313" key="4">
    <source>
        <dbReference type="EMBL" id="CAD7243288.1"/>
    </source>
</evidence>
<dbReference type="InterPro" id="IPR043504">
    <property type="entry name" value="Peptidase_S1_PA_chymotrypsin"/>
</dbReference>
<feature type="domain" description="Peptidase S1" evidence="3">
    <location>
        <begin position="1"/>
        <end position="131"/>
    </location>
</feature>
<proteinExistence type="inferred from homology"/>
<dbReference type="OrthoDB" id="10051896at2759"/>
<protein>
    <recommendedName>
        <fullName evidence="3">Peptidase S1 domain-containing protein</fullName>
    </recommendedName>
</protein>
<evidence type="ECO:0000256" key="2">
    <source>
        <dbReference type="ARBA" id="ARBA00024195"/>
    </source>
</evidence>
<dbReference type="PANTHER" id="PTHR24256">
    <property type="entry name" value="TRYPTASE-RELATED"/>
    <property type="match status" value="1"/>
</dbReference>
<name>A0A7R8XBK3_9CRUS</name>
<dbReference type="PROSITE" id="PS50240">
    <property type="entry name" value="TRYPSIN_DOM"/>
    <property type="match status" value="1"/>
</dbReference>
<evidence type="ECO:0000313" key="5">
    <source>
        <dbReference type="Proteomes" id="UP000677054"/>
    </source>
</evidence>
<dbReference type="EMBL" id="LR899917">
    <property type="protein sequence ID" value="CAD7243288.1"/>
    <property type="molecule type" value="Genomic_DNA"/>
</dbReference>
<accession>A0A7R8XBK3</accession>
<dbReference type="Pfam" id="PF00089">
    <property type="entry name" value="Trypsin"/>
    <property type="match status" value="1"/>
</dbReference>
<dbReference type="GO" id="GO:0006508">
    <property type="term" value="P:proteolysis"/>
    <property type="evidence" value="ECO:0007669"/>
    <property type="project" value="InterPro"/>
</dbReference>